<dbReference type="InterPro" id="IPR010989">
    <property type="entry name" value="SNARE"/>
</dbReference>
<evidence type="ECO:0000256" key="10">
    <source>
        <dbReference type="SAM" id="Phobius"/>
    </source>
</evidence>
<dbReference type="AlphaFoldDB" id="A0A183IIS9"/>
<dbReference type="GO" id="GO:0006888">
    <property type="term" value="P:endoplasmic reticulum to Golgi vesicle-mediated transport"/>
    <property type="evidence" value="ECO:0007669"/>
    <property type="project" value="TreeGrafter"/>
</dbReference>
<dbReference type="PANTHER" id="PTHR19957:SF3">
    <property type="entry name" value="SYNTAXIN-5"/>
    <property type="match status" value="1"/>
</dbReference>
<dbReference type="InterPro" id="IPR006012">
    <property type="entry name" value="Syntaxin/epimorphin_CS"/>
</dbReference>
<dbReference type="Proteomes" id="UP000270296">
    <property type="component" value="Unassembled WGS sequence"/>
</dbReference>
<name>A0A183IIS9_9BILA</name>
<accession>A0A183IIS9</accession>
<dbReference type="GO" id="GO:0006886">
    <property type="term" value="P:intracellular protein transport"/>
    <property type="evidence" value="ECO:0007669"/>
    <property type="project" value="InterPro"/>
</dbReference>
<evidence type="ECO:0000256" key="3">
    <source>
        <dbReference type="ARBA" id="ARBA00022448"/>
    </source>
</evidence>
<dbReference type="CDD" id="cd15844">
    <property type="entry name" value="SNARE_syntaxin5"/>
    <property type="match status" value="1"/>
</dbReference>
<dbReference type="GO" id="GO:0006836">
    <property type="term" value="P:neurotransmitter transport"/>
    <property type="evidence" value="ECO:0007669"/>
    <property type="project" value="UniProtKB-KW"/>
</dbReference>
<proteinExistence type="inferred from homology"/>
<dbReference type="PROSITE" id="PS00914">
    <property type="entry name" value="SYNTAXIN"/>
    <property type="match status" value="1"/>
</dbReference>
<evidence type="ECO:0000256" key="7">
    <source>
        <dbReference type="ARBA" id="ARBA00023054"/>
    </source>
</evidence>
<dbReference type="EMBL" id="UZAM01007794">
    <property type="protein sequence ID" value="VDP01470.1"/>
    <property type="molecule type" value="Genomic_DNA"/>
</dbReference>
<dbReference type="InterPro" id="IPR045242">
    <property type="entry name" value="Syntaxin"/>
</dbReference>
<keyword evidence="5" id="KW-0532">Neurotransmitter transport</keyword>
<evidence type="ECO:0000259" key="11">
    <source>
        <dbReference type="PROSITE" id="PS50192"/>
    </source>
</evidence>
<dbReference type="GO" id="GO:0005484">
    <property type="term" value="F:SNAP receptor activity"/>
    <property type="evidence" value="ECO:0007669"/>
    <property type="project" value="InterPro"/>
</dbReference>
<dbReference type="PROSITE" id="PS50192">
    <property type="entry name" value="T_SNARE"/>
    <property type="match status" value="1"/>
</dbReference>
<keyword evidence="7" id="KW-0175">Coiled coil</keyword>
<feature type="region of interest" description="Disordered" evidence="9">
    <location>
        <begin position="73"/>
        <end position="99"/>
    </location>
</feature>
<dbReference type="GO" id="GO:0000149">
    <property type="term" value="F:SNARE binding"/>
    <property type="evidence" value="ECO:0007669"/>
    <property type="project" value="TreeGrafter"/>
</dbReference>
<comment type="subcellular location">
    <subcellularLocation>
        <location evidence="1">Membrane</location>
        <topology evidence="1">Single-pass type IV membrane protein</topology>
    </subcellularLocation>
</comment>
<dbReference type="GO" id="GO:0048278">
    <property type="term" value="P:vesicle docking"/>
    <property type="evidence" value="ECO:0007669"/>
    <property type="project" value="TreeGrafter"/>
</dbReference>
<comment type="similarity">
    <text evidence="2">Belongs to the syntaxin family.</text>
</comment>
<evidence type="ECO:0000256" key="2">
    <source>
        <dbReference type="ARBA" id="ARBA00009063"/>
    </source>
</evidence>
<dbReference type="GO" id="GO:0000139">
    <property type="term" value="C:Golgi membrane"/>
    <property type="evidence" value="ECO:0007669"/>
    <property type="project" value="TreeGrafter"/>
</dbReference>
<evidence type="ECO:0000256" key="6">
    <source>
        <dbReference type="ARBA" id="ARBA00022989"/>
    </source>
</evidence>
<evidence type="ECO:0000256" key="9">
    <source>
        <dbReference type="SAM" id="MobiDB-lite"/>
    </source>
</evidence>
<dbReference type="OrthoDB" id="421009at2759"/>
<feature type="transmembrane region" description="Helical" evidence="10">
    <location>
        <begin position="211"/>
        <end position="231"/>
    </location>
</feature>
<keyword evidence="4 10" id="KW-0812">Transmembrane</keyword>
<dbReference type="InterPro" id="IPR000727">
    <property type="entry name" value="T_SNARE_dom"/>
</dbReference>
<dbReference type="WBParaSite" id="SBAD_0000368401-mRNA-1">
    <property type="protein sequence ID" value="SBAD_0000368401-mRNA-1"/>
    <property type="gene ID" value="SBAD_0000368401"/>
</dbReference>
<dbReference type="Gene3D" id="1.20.58.70">
    <property type="match status" value="1"/>
</dbReference>
<dbReference type="SUPFAM" id="SSF47661">
    <property type="entry name" value="t-snare proteins"/>
    <property type="match status" value="1"/>
</dbReference>
<keyword evidence="8 10" id="KW-0472">Membrane</keyword>
<keyword evidence="6 10" id="KW-1133">Transmembrane helix</keyword>
<evidence type="ECO:0000313" key="12">
    <source>
        <dbReference type="EMBL" id="VDP01470.1"/>
    </source>
</evidence>
<organism evidence="14">
    <name type="scientific">Soboliphyme baturini</name>
    <dbReference type="NCBI Taxonomy" id="241478"/>
    <lineage>
        <taxon>Eukaryota</taxon>
        <taxon>Metazoa</taxon>
        <taxon>Ecdysozoa</taxon>
        <taxon>Nematoda</taxon>
        <taxon>Enoplea</taxon>
        <taxon>Dorylaimia</taxon>
        <taxon>Dioctophymatida</taxon>
        <taxon>Dioctophymatoidea</taxon>
        <taxon>Soboliphymatidae</taxon>
        <taxon>Soboliphyme</taxon>
    </lineage>
</organism>
<reference evidence="14" key="1">
    <citation type="submission" date="2016-06" db="UniProtKB">
        <authorList>
            <consortium name="WormBaseParasite"/>
        </authorList>
    </citation>
    <scope>IDENTIFICATION</scope>
</reference>
<evidence type="ECO:0000256" key="8">
    <source>
        <dbReference type="ARBA" id="ARBA00023136"/>
    </source>
</evidence>
<evidence type="ECO:0000313" key="14">
    <source>
        <dbReference type="WBParaSite" id="SBAD_0000368401-mRNA-1"/>
    </source>
</evidence>
<evidence type="ECO:0000256" key="5">
    <source>
        <dbReference type="ARBA" id="ARBA00022775"/>
    </source>
</evidence>
<dbReference type="GO" id="GO:0031201">
    <property type="term" value="C:SNARE complex"/>
    <property type="evidence" value="ECO:0007669"/>
    <property type="project" value="TreeGrafter"/>
</dbReference>
<keyword evidence="3" id="KW-0813">Transport</keyword>
<sequence>MDELTNYIKQDIASLNKQLSILQEMLQRRKDSVGTNRSQHSQSVVVTLQSKLATMSTEFKNVLELRTENMKQEKVRREKFSSNQSIPSTLPPSASHGDMGSLLLHDSASDAPRSHSFVMNMDDVGKRHVQQQLQLIDEQDSYVRSRVETMANIESTIVDLGQIFQQLSHMVQEQGEVVQRIDSNVEEASLSVEAAHMELLKYFRGISKNRWLAIKVFGVLVIFFIFFVVFFL</sequence>
<gene>
    <name evidence="12" type="ORF">SBAD_LOCUS3525</name>
</gene>
<protein>
    <submittedName>
        <fullName evidence="14">t-SNARE coiled-coil homology domain-containing protein</fullName>
    </submittedName>
</protein>
<feature type="compositionally biased region" description="Polar residues" evidence="9">
    <location>
        <begin position="81"/>
        <end position="92"/>
    </location>
</feature>
<dbReference type="GO" id="GO:0006906">
    <property type="term" value="P:vesicle fusion"/>
    <property type="evidence" value="ECO:0007669"/>
    <property type="project" value="TreeGrafter"/>
</dbReference>
<dbReference type="SMART" id="SM00397">
    <property type="entry name" value="t_SNARE"/>
    <property type="match status" value="1"/>
</dbReference>
<evidence type="ECO:0000313" key="13">
    <source>
        <dbReference type="Proteomes" id="UP000270296"/>
    </source>
</evidence>
<dbReference type="PANTHER" id="PTHR19957">
    <property type="entry name" value="SYNTAXIN"/>
    <property type="match status" value="1"/>
</dbReference>
<reference evidence="12 13" key="2">
    <citation type="submission" date="2018-11" db="EMBL/GenBank/DDBJ databases">
        <authorList>
            <consortium name="Pathogen Informatics"/>
        </authorList>
    </citation>
    <scope>NUCLEOTIDE SEQUENCE [LARGE SCALE GENOMIC DNA]</scope>
</reference>
<evidence type="ECO:0000256" key="1">
    <source>
        <dbReference type="ARBA" id="ARBA00004211"/>
    </source>
</evidence>
<keyword evidence="13" id="KW-1185">Reference proteome</keyword>
<feature type="domain" description="T-SNARE coiled-coil homology" evidence="11">
    <location>
        <begin position="140"/>
        <end position="202"/>
    </location>
</feature>
<dbReference type="Pfam" id="PF05739">
    <property type="entry name" value="SNARE"/>
    <property type="match status" value="1"/>
</dbReference>
<evidence type="ECO:0000256" key="4">
    <source>
        <dbReference type="ARBA" id="ARBA00022692"/>
    </source>
</evidence>